<dbReference type="OrthoDB" id="1706066at2759"/>
<organism evidence="2 3">
    <name type="scientific">Owenia fusiformis</name>
    <name type="common">Polychaete worm</name>
    <dbReference type="NCBI Taxonomy" id="6347"/>
    <lineage>
        <taxon>Eukaryota</taxon>
        <taxon>Metazoa</taxon>
        <taxon>Spiralia</taxon>
        <taxon>Lophotrochozoa</taxon>
        <taxon>Annelida</taxon>
        <taxon>Polychaeta</taxon>
        <taxon>Sedentaria</taxon>
        <taxon>Canalipalpata</taxon>
        <taxon>Sabellida</taxon>
        <taxon>Oweniida</taxon>
        <taxon>Oweniidae</taxon>
        <taxon>Owenia</taxon>
    </lineage>
</organism>
<evidence type="ECO:0000313" key="3">
    <source>
        <dbReference type="Proteomes" id="UP000749559"/>
    </source>
</evidence>
<feature type="non-terminal residue" evidence="2">
    <location>
        <position position="1"/>
    </location>
</feature>
<dbReference type="Gene3D" id="3.40.50.12780">
    <property type="entry name" value="N-terminal domain of ligase-like"/>
    <property type="match status" value="1"/>
</dbReference>
<dbReference type="GO" id="GO:0003987">
    <property type="term" value="F:acetate-CoA ligase activity"/>
    <property type="evidence" value="ECO:0007669"/>
    <property type="project" value="TreeGrafter"/>
</dbReference>
<name>A0A8S4N2H6_OWEFU</name>
<keyword evidence="3" id="KW-1185">Reference proteome</keyword>
<dbReference type="PANTHER" id="PTHR24095">
    <property type="entry name" value="ACETYL-COENZYME A SYNTHETASE"/>
    <property type="match status" value="1"/>
</dbReference>
<dbReference type="Pfam" id="PF16177">
    <property type="entry name" value="ACAS_N"/>
    <property type="match status" value="1"/>
</dbReference>
<dbReference type="AlphaFoldDB" id="A0A8S4N2H6"/>
<dbReference type="GO" id="GO:0006085">
    <property type="term" value="P:acetyl-CoA biosynthetic process"/>
    <property type="evidence" value="ECO:0007669"/>
    <property type="project" value="TreeGrafter"/>
</dbReference>
<dbReference type="SUPFAM" id="SSF56801">
    <property type="entry name" value="Acetyl-CoA synthetase-like"/>
    <property type="match status" value="1"/>
</dbReference>
<sequence length="111" mass="13024">PKMAATDFDHHENVLVKPPRFLQDTAHVSSFEQYQELYDKSVNKPDEFWGEISKNFFWKSPPTGEFLKFNFDVTKGPIFIEWMKGATTNICYNCLDRNVNNGFGDKVAFYW</sequence>
<dbReference type="InterPro" id="IPR042099">
    <property type="entry name" value="ANL_N_sf"/>
</dbReference>
<evidence type="ECO:0000313" key="2">
    <source>
        <dbReference type="EMBL" id="CAH1775279.1"/>
    </source>
</evidence>
<accession>A0A8S4N2H6</accession>
<feature type="domain" description="Acetyl-coenzyme A synthetase N-terminal" evidence="1">
    <location>
        <begin position="34"/>
        <end position="94"/>
    </location>
</feature>
<dbReference type="InterPro" id="IPR032387">
    <property type="entry name" value="ACAS_N"/>
</dbReference>
<dbReference type="PANTHER" id="PTHR24095:SF244">
    <property type="entry name" value="ACETYL-COENZYME A SYNTHETASE"/>
    <property type="match status" value="1"/>
</dbReference>
<comment type="caution">
    <text evidence="2">The sequence shown here is derived from an EMBL/GenBank/DDBJ whole genome shotgun (WGS) entry which is preliminary data.</text>
</comment>
<reference evidence="2" key="1">
    <citation type="submission" date="2022-03" db="EMBL/GenBank/DDBJ databases">
        <authorList>
            <person name="Martin C."/>
        </authorList>
    </citation>
    <scope>NUCLEOTIDE SEQUENCE</scope>
</reference>
<dbReference type="EMBL" id="CAIIXF020000001">
    <property type="protein sequence ID" value="CAH1775279.1"/>
    <property type="molecule type" value="Genomic_DNA"/>
</dbReference>
<protein>
    <recommendedName>
        <fullName evidence="1">Acetyl-coenzyme A synthetase N-terminal domain-containing protein</fullName>
    </recommendedName>
</protein>
<proteinExistence type="predicted"/>
<evidence type="ECO:0000259" key="1">
    <source>
        <dbReference type="Pfam" id="PF16177"/>
    </source>
</evidence>
<gene>
    <name evidence="2" type="ORF">OFUS_LOCUS2605</name>
</gene>
<dbReference type="Proteomes" id="UP000749559">
    <property type="component" value="Unassembled WGS sequence"/>
</dbReference>